<comment type="caution">
    <text evidence="1">The sequence shown here is derived from an EMBL/GenBank/DDBJ whole genome shotgun (WGS) entry which is preliminary data.</text>
</comment>
<sequence length="64" mass="7657">MFERLTHSIEHLFSIRTAQEARDTYLASSSDLADLERRMRQVETQDHDYSMYFCGALGRRYDEH</sequence>
<name>A0A158AAS5_9BURK</name>
<dbReference type="RefSeq" id="WP_086966969.1">
    <property type="nucleotide sequence ID" value="NZ_FCOJ02000011.1"/>
</dbReference>
<protein>
    <submittedName>
        <fullName evidence="1">Uncharacterized protein</fullName>
    </submittedName>
</protein>
<accession>A0A158AAS5</accession>
<dbReference type="InterPro" id="IPR021946">
    <property type="entry name" value="DUF3563"/>
</dbReference>
<dbReference type="OrthoDB" id="9108439at2"/>
<organism evidence="1 2">
    <name type="scientific">Caballeronia glebae</name>
    <dbReference type="NCBI Taxonomy" id="1777143"/>
    <lineage>
        <taxon>Bacteria</taxon>
        <taxon>Pseudomonadati</taxon>
        <taxon>Pseudomonadota</taxon>
        <taxon>Betaproteobacteria</taxon>
        <taxon>Burkholderiales</taxon>
        <taxon>Burkholderiaceae</taxon>
        <taxon>Caballeronia</taxon>
    </lineage>
</organism>
<reference evidence="1" key="1">
    <citation type="submission" date="2016-01" db="EMBL/GenBank/DDBJ databases">
        <authorList>
            <person name="Peeters C."/>
        </authorList>
    </citation>
    <scope>NUCLEOTIDE SEQUENCE [LARGE SCALE GENOMIC DNA]</scope>
    <source>
        <strain evidence="1">LMG 29325</strain>
    </source>
</reference>
<dbReference type="AlphaFoldDB" id="A0A158AAS5"/>
<evidence type="ECO:0000313" key="2">
    <source>
        <dbReference type="Proteomes" id="UP000054596"/>
    </source>
</evidence>
<dbReference type="EMBL" id="FCOJ02000011">
    <property type="protein sequence ID" value="SAK54795.1"/>
    <property type="molecule type" value="Genomic_DNA"/>
</dbReference>
<dbReference type="Proteomes" id="UP000054596">
    <property type="component" value="Unassembled WGS sequence"/>
</dbReference>
<proteinExistence type="predicted"/>
<gene>
    <name evidence="1" type="ORF">AWB82_02016</name>
</gene>
<dbReference type="Pfam" id="PF12086">
    <property type="entry name" value="DUF3563"/>
    <property type="match status" value="1"/>
</dbReference>
<evidence type="ECO:0000313" key="1">
    <source>
        <dbReference type="EMBL" id="SAK54795.1"/>
    </source>
</evidence>
<keyword evidence="2" id="KW-1185">Reference proteome</keyword>